<feature type="compositionally biased region" description="Polar residues" evidence="1">
    <location>
        <begin position="13"/>
        <end position="33"/>
    </location>
</feature>
<dbReference type="AlphaFoldDB" id="A0A9D4GRJ9"/>
<protein>
    <submittedName>
        <fullName evidence="2">Uncharacterized protein</fullName>
    </submittedName>
</protein>
<reference evidence="2" key="1">
    <citation type="journal article" date="2019" name="bioRxiv">
        <title>The Genome of the Zebra Mussel, Dreissena polymorpha: A Resource for Invasive Species Research.</title>
        <authorList>
            <person name="McCartney M.A."/>
            <person name="Auch B."/>
            <person name="Kono T."/>
            <person name="Mallez S."/>
            <person name="Zhang Y."/>
            <person name="Obille A."/>
            <person name="Becker A."/>
            <person name="Abrahante J.E."/>
            <person name="Garbe J."/>
            <person name="Badalamenti J.P."/>
            <person name="Herman A."/>
            <person name="Mangelson H."/>
            <person name="Liachko I."/>
            <person name="Sullivan S."/>
            <person name="Sone E.D."/>
            <person name="Koren S."/>
            <person name="Silverstein K.A.T."/>
            <person name="Beckman K.B."/>
            <person name="Gohl D.M."/>
        </authorList>
    </citation>
    <scope>NUCLEOTIDE SEQUENCE</scope>
    <source>
        <strain evidence="2">Duluth1</strain>
        <tissue evidence="2">Whole animal</tissue>
    </source>
</reference>
<dbReference type="Proteomes" id="UP000828390">
    <property type="component" value="Unassembled WGS sequence"/>
</dbReference>
<gene>
    <name evidence="2" type="ORF">DPMN_120441</name>
</gene>
<organism evidence="2 3">
    <name type="scientific">Dreissena polymorpha</name>
    <name type="common">Zebra mussel</name>
    <name type="synonym">Mytilus polymorpha</name>
    <dbReference type="NCBI Taxonomy" id="45954"/>
    <lineage>
        <taxon>Eukaryota</taxon>
        <taxon>Metazoa</taxon>
        <taxon>Spiralia</taxon>
        <taxon>Lophotrochozoa</taxon>
        <taxon>Mollusca</taxon>
        <taxon>Bivalvia</taxon>
        <taxon>Autobranchia</taxon>
        <taxon>Heteroconchia</taxon>
        <taxon>Euheterodonta</taxon>
        <taxon>Imparidentia</taxon>
        <taxon>Neoheterodontei</taxon>
        <taxon>Myida</taxon>
        <taxon>Dreissenoidea</taxon>
        <taxon>Dreissenidae</taxon>
        <taxon>Dreissena</taxon>
    </lineage>
</organism>
<comment type="caution">
    <text evidence="2">The sequence shown here is derived from an EMBL/GenBank/DDBJ whole genome shotgun (WGS) entry which is preliminary data.</text>
</comment>
<sequence length="181" mass="19407">MAQYLQNCTLLQSALPSSSPTVVQNNDTDSSSSPDEEGNEDEAARLNDSTPAGHAQVVVQTSTLLPGPSLLAHIPSPSSPDNSHQNTEPQVPNPPSIQGVVFMPNEVQRSELIFYPPISQTPSDVHLHSNKNNKHTKHNVANVPNSSDLSILQAGCTPSVESQGWINSNLQTSLFLSLCSY</sequence>
<evidence type="ECO:0000313" key="3">
    <source>
        <dbReference type="Proteomes" id="UP000828390"/>
    </source>
</evidence>
<accession>A0A9D4GRJ9</accession>
<name>A0A9D4GRJ9_DREPO</name>
<dbReference type="EMBL" id="JAIWYP010000005">
    <property type="protein sequence ID" value="KAH3818717.1"/>
    <property type="molecule type" value="Genomic_DNA"/>
</dbReference>
<feature type="compositionally biased region" description="Polar residues" evidence="1">
    <location>
        <begin position="79"/>
        <end position="90"/>
    </location>
</feature>
<evidence type="ECO:0000256" key="1">
    <source>
        <dbReference type="SAM" id="MobiDB-lite"/>
    </source>
</evidence>
<feature type="region of interest" description="Disordered" evidence="1">
    <location>
        <begin position="13"/>
        <end position="51"/>
    </location>
</feature>
<proteinExistence type="predicted"/>
<keyword evidence="3" id="KW-1185">Reference proteome</keyword>
<evidence type="ECO:0000313" key="2">
    <source>
        <dbReference type="EMBL" id="KAH3818717.1"/>
    </source>
</evidence>
<reference evidence="2" key="2">
    <citation type="submission" date="2020-11" db="EMBL/GenBank/DDBJ databases">
        <authorList>
            <person name="McCartney M.A."/>
            <person name="Auch B."/>
            <person name="Kono T."/>
            <person name="Mallez S."/>
            <person name="Becker A."/>
            <person name="Gohl D.M."/>
            <person name="Silverstein K.A.T."/>
            <person name="Koren S."/>
            <person name="Bechman K.B."/>
            <person name="Herman A."/>
            <person name="Abrahante J.E."/>
            <person name="Garbe J."/>
        </authorList>
    </citation>
    <scope>NUCLEOTIDE SEQUENCE</scope>
    <source>
        <strain evidence="2">Duluth1</strain>
        <tissue evidence="2">Whole animal</tissue>
    </source>
</reference>
<feature type="region of interest" description="Disordered" evidence="1">
    <location>
        <begin position="67"/>
        <end position="97"/>
    </location>
</feature>